<keyword evidence="2" id="KW-1185">Reference proteome</keyword>
<protein>
    <submittedName>
        <fullName evidence="1">Uncharacterized protein</fullName>
    </submittedName>
</protein>
<organism evidence="1 2">
    <name type="scientific">Tuber magnatum</name>
    <name type="common">white Piedmont truffle</name>
    <dbReference type="NCBI Taxonomy" id="42249"/>
    <lineage>
        <taxon>Eukaryota</taxon>
        <taxon>Fungi</taxon>
        <taxon>Dikarya</taxon>
        <taxon>Ascomycota</taxon>
        <taxon>Pezizomycotina</taxon>
        <taxon>Pezizomycetes</taxon>
        <taxon>Pezizales</taxon>
        <taxon>Tuberaceae</taxon>
        <taxon>Tuber</taxon>
    </lineage>
</organism>
<sequence length="147" mass="16623">MDNSTNSVNYHKSLNNWTVCYVVGLSSLRDSEPTTPSAADNSPYATWERFIPLVKTCTIVSAKLDHLKSGQKDIIKRIDGLNRKIYRLIYYFARAVILTLERAGCGKLQDLITAKPFHSVLTPVHSEYDRIALAHELVQLSPEFPMI</sequence>
<dbReference type="Proteomes" id="UP000246991">
    <property type="component" value="Unassembled WGS sequence"/>
</dbReference>
<evidence type="ECO:0000313" key="2">
    <source>
        <dbReference type="Proteomes" id="UP000246991"/>
    </source>
</evidence>
<proteinExistence type="predicted"/>
<dbReference type="AlphaFoldDB" id="A0A317SNN5"/>
<evidence type="ECO:0000313" key="1">
    <source>
        <dbReference type="EMBL" id="PWW75046.1"/>
    </source>
</evidence>
<reference evidence="1 2" key="1">
    <citation type="submission" date="2018-03" db="EMBL/GenBank/DDBJ databases">
        <title>Genomes of Pezizomycetes fungi and the evolution of truffles.</title>
        <authorList>
            <person name="Murat C."/>
            <person name="Payen T."/>
            <person name="Noel B."/>
            <person name="Kuo A."/>
            <person name="Martin F.M."/>
        </authorList>
    </citation>
    <scope>NUCLEOTIDE SEQUENCE [LARGE SCALE GENOMIC DNA]</scope>
    <source>
        <strain evidence="1">091103-1</strain>
    </source>
</reference>
<name>A0A317SNN5_9PEZI</name>
<comment type="caution">
    <text evidence="1">The sequence shown here is derived from an EMBL/GenBank/DDBJ whole genome shotgun (WGS) entry which is preliminary data.</text>
</comment>
<accession>A0A317SNN5</accession>
<dbReference type="EMBL" id="PYWC01000052">
    <property type="protein sequence ID" value="PWW75046.1"/>
    <property type="molecule type" value="Genomic_DNA"/>
</dbReference>
<gene>
    <name evidence="1" type="ORF">C7212DRAFT_364783</name>
</gene>